<dbReference type="InterPro" id="IPR004358">
    <property type="entry name" value="Sig_transdc_His_kin-like_C"/>
</dbReference>
<dbReference type="InterPro" id="IPR003594">
    <property type="entry name" value="HATPase_dom"/>
</dbReference>
<keyword evidence="7" id="KW-0067">ATP-binding</keyword>
<dbReference type="PANTHER" id="PTHR43065">
    <property type="entry name" value="SENSOR HISTIDINE KINASE"/>
    <property type="match status" value="1"/>
</dbReference>
<evidence type="ECO:0000259" key="9">
    <source>
        <dbReference type="PROSITE" id="PS50109"/>
    </source>
</evidence>
<dbReference type="PRINTS" id="PR00344">
    <property type="entry name" value="BCTRLSENSOR"/>
</dbReference>
<dbReference type="InterPro" id="IPR003661">
    <property type="entry name" value="HisK_dim/P_dom"/>
</dbReference>
<dbReference type="PANTHER" id="PTHR43065:SF46">
    <property type="entry name" value="C4-DICARBOXYLATE TRANSPORT SENSOR PROTEIN DCTB"/>
    <property type="match status" value="1"/>
</dbReference>
<dbReference type="EMBL" id="VFJB01000005">
    <property type="protein sequence ID" value="KAA0258123.1"/>
    <property type="molecule type" value="Genomic_DNA"/>
</dbReference>
<dbReference type="Proteomes" id="UP000322876">
    <property type="component" value="Unassembled WGS sequence"/>
</dbReference>
<reference evidence="10 11" key="1">
    <citation type="submission" date="2019-06" db="EMBL/GenBank/DDBJ databases">
        <title>Genomic insights into carbon and energy metabolism of Deferribacter autotrophicus revealed new metabolic traits in the phylum Deferribacteres.</title>
        <authorList>
            <person name="Slobodkin A.I."/>
            <person name="Slobodkina G.B."/>
            <person name="Allioux M."/>
            <person name="Alain K."/>
            <person name="Jebbar M."/>
            <person name="Shadrin V."/>
            <person name="Kublanov I.V."/>
            <person name="Toshchakov S.V."/>
            <person name="Bonch-Osmolovskaya E.A."/>
        </authorList>
    </citation>
    <scope>NUCLEOTIDE SEQUENCE [LARGE SCALE GENOMIC DNA]</scope>
    <source>
        <strain evidence="10 11">SL50</strain>
    </source>
</reference>
<evidence type="ECO:0000256" key="7">
    <source>
        <dbReference type="ARBA" id="ARBA00022840"/>
    </source>
</evidence>
<evidence type="ECO:0000256" key="2">
    <source>
        <dbReference type="ARBA" id="ARBA00012438"/>
    </source>
</evidence>
<keyword evidence="11" id="KW-1185">Reference proteome</keyword>
<dbReference type="GO" id="GO:0000155">
    <property type="term" value="F:phosphorelay sensor kinase activity"/>
    <property type="evidence" value="ECO:0007669"/>
    <property type="project" value="InterPro"/>
</dbReference>
<dbReference type="SUPFAM" id="SSF55874">
    <property type="entry name" value="ATPase domain of HSP90 chaperone/DNA topoisomerase II/histidine kinase"/>
    <property type="match status" value="1"/>
</dbReference>
<keyword evidence="5" id="KW-0547">Nucleotide-binding</keyword>
<dbReference type="SUPFAM" id="SSF47384">
    <property type="entry name" value="Homodimeric domain of signal transducing histidine kinase"/>
    <property type="match status" value="1"/>
</dbReference>
<evidence type="ECO:0000256" key="6">
    <source>
        <dbReference type="ARBA" id="ARBA00022777"/>
    </source>
</evidence>
<dbReference type="SMART" id="SM00387">
    <property type="entry name" value="HATPase_c"/>
    <property type="match status" value="1"/>
</dbReference>
<keyword evidence="6" id="KW-0418">Kinase</keyword>
<evidence type="ECO:0000256" key="4">
    <source>
        <dbReference type="ARBA" id="ARBA00022679"/>
    </source>
</evidence>
<accession>A0A5A8F2U3</accession>
<dbReference type="Pfam" id="PF00512">
    <property type="entry name" value="HisKA"/>
    <property type="match status" value="1"/>
</dbReference>
<keyword evidence="4" id="KW-0808">Transferase</keyword>
<proteinExistence type="predicted"/>
<evidence type="ECO:0000256" key="8">
    <source>
        <dbReference type="ARBA" id="ARBA00023012"/>
    </source>
</evidence>
<keyword evidence="3" id="KW-0597">Phosphoprotein</keyword>
<dbReference type="InterPro" id="IPR005467">
    <property type="entry name" value="His_kinase_dom"/>
</dbReference>
<name>A0A5A8F2U3_9BACT</name>
<dbReference type="CDD" id="cd00082">
    <property type="entry name" value="HisKA"/>
    <property type="match status" value="1"/>
</dbReference>
<evidence type="ECO:0000256" key="5">
    <source>
        <dbReference type="ARBA" id="ARBA00022741"/>
    </source>
</evidence>
<dbReference type="AlphaFoldDB" id="A0A5A8F2U3"/>
<dbReference type="Gene3D" id="3.30.565.10">
    <property type="entry name" value="Histidine kinase-like ATPase, C-terminal domain"/>
    <property type="match status" value="1"/>
</dbReference>
<dbReference type="InterPro" id="IPR036890">
    <property type="entry name" value="HATPase_C_sf"/>
</dbReference>
<comment type="catalytic activity">
    <reaction evidence="1">
        <text>ATP + protein L-histidine = ADP + protein N-phospho-L-histidine.</text>
        <dbReference type="EC" id="2.7.13.3"/>
    </reaction>
</comment>
<evidence type="ECO:0000256" key="1">
    <source>
        <dbReference type="ARBA" id="ARBA00000085"/>
    </source>
</evidence>
<protein>
    <recommendedName>
        <fullName evidence="2">histidine kinase</fullName>
        <ecNumber evidence="2">2.7.13.3</ecNumber>
    </recommendedName>
</protein>
<comment type="caution">
    <text evidence="10">The sequence shown here is derived from an EMBL/GenBank/DDBJ whole genome shotgun (WGS) entry which is preliminary data.</text>
</comment>
<dbReference type="Gene3D" id="1.10.287.130">
    <property type="match status" value="1"/>
</dbReference>
<dbReference type="RefSeq" id="WP_149266444.1">
    <property type="nucleotide sequence ID" value="NZ_VFJB01000005.1"/>
</dbReference>
<feature type="domain" description="Histidine kinase" evidence="9">
    <location>
        <begin position="93"/>
        <end position="308"/>
    </location>
</feature>
<organism evidence="10 11">
    <name type="scientific">Deferribacter autotrophicus</name>
    <dbReference type="NCBI Taxonomy" id="500465"/>
    <lineage>
        <taxon>Bacteria</taxon>
        <taxon>Pseudomonadati</taxon>
        <taxon>Deferribacterota</taxon>
        <taxon>Deferribacteres</taxon>
        <taxon>Deferribacterales</taxon>
        <taxon>Deferribacteraceae</taxon>
        <taxon>Deferribacter</taxon>
    </lineage>
</organism>
<sequence length="308" mass="35367">MNAIDLFPYIKIGNDGDIIDFNNEGEQILNKLSLSGVKEVGNFLLDKIKDNKKLIAIQNSYYTYKVHSTDDVYSLFFLPLDYLDVSAFFDMGLLQHELKNPLTIIDGTIQLMMKKSNDDFTLRCAEVIKRECSRLYEFVQNLRIFFDLKVDLSKNNINELVKKLIDSMSMLFADIIFRVEIDPSVSEFFFDYQKMYVALQNIVKNCCEAQKKGEIFLLIHIDPTIKFQDSEKNKLYPMIKISIIDIAGGMDKQMLDNIFKPFFTTKNKGMGLGLSIAKEIVTAHKGKIEVSSEVGKGTVFNIYLPYIN</sequence>
<evidence type="ECO:0000313" key="11">
    <source>
        <dbReference type="Proteomes" id="UP000322876"/>
    </source>
</evidence>
<evidence type="ECO:0000313" key="10">
    <source>
        <dbReference type="EMBL" id="KAA0258123.1"/>
    </source>
</evidence>
<dbReference type="Pfam" id="PF02518">
    <property type="entry name" value="HATPase_c"/>
    <property type="match status" value="1"/>
</dbReference>
<gene>
    <name evidence="10" type="ORF">FHQ18_06915</name>
</gene>
<evidence type="ECO:0000256" key="3">
    <source>
        <dbReference type="ARBA" id="ARBA00022553"/>
    </source>
</evidence>
<dbReference type="InterPro" id="IPR036097">
    <property type="entry name" value="HisK_dim/P_sf"/>
</dbReference>
<dbReference type="EC" id="2.7.13.3" evidence="2"/>
<dbReference type="PROSITE" id="PS50109">
    <property type="entry name" value="HIS_KIN"/>
    <property type="match status" value="1"/>
</dbReference>
<dbReference type="OrthoDB" id="9815750at2"/>
<dbReference type="GO" id="GO:0005524">
    <property type="term" value="F:ATP binding"/>
    <property type="evidence" value="ECO:0007669"/>
    <property type="project" value="UniProtKB-KW"/>
</dbReference>
<keyword evidence="8" id="KW-0902">Two-component regulatory system</keyword>